<dbReference type="EMBL" id="JAVRRA010010347">
    <property type="protein sequence ID" value="KAK5242134.1"/>
    <property type="molecule type" value="Genomic_DNA"/>
</dbReference>
<dbReference type="Proteomes" id="UP001357485">
    <property type="component" value="Unassembled WGS sequence"/>
</dbReference>
<evidence type="ECO:0000313" key="2">
    <source>
        <dbReference type="Proteomes" id="UP001357485"/>
    </source>
</evidence>
<feature type="non-terminal residue" evidence="1">
    <location>
        <position position="1"/>
    </location>
</feature>
<accession>A0ABR0LUF0</accession>
<gene>
    <name evidence="1" type="ORF">LTR16_008751</name>
</gene>
<comment type="caution">
    <text evidence="1">The sequence shown here is derived from an EMBL/GenBank/DDBJ whole genome shotgun (WGS) entry which is preliminary data.</text>
</comment>
<proteinExistence type="predicted"/>
<reference evidence="1 2" key="1">
    <citation type="submission" date="2023-08" db="EMBL/GenBank/DDBJ databases">
        <title>Black Yeasts Isolated from many extreme environments.</title>
        <authorList>
            <person name="Coleine C."/>
            <person name="Stajich J.E."/>
            <person name="Selbmann L."/>
        </authorList>
    </citation>
    <scope>NUCLEOTIDE SEQUENCE [LARGE SCALE GENOMIC DNA]</scope>
    <source>
        <strain evidence="1 2">CCFEE 536</strain>
    </source>
</reference>
<sequence length="70" mass="7843">GAAWGTAFPAQPTIDVHGLVHHYVGDLTPDGHLNLEPSTVYRLFDSYLNNIHILHPFLDKEGMIRMVDAF</sequence>
<feature type="non-terminal residue" evidence="1">
    <location>
        <position position="70"/>
    </location>
</feature>
<evidence type="ECO:0000313" key="1">
    <source>
        <dbReference type="EMBL" id="KAK5242134.1"/>
    </source>
</evidence>
<organism evidence="1 2">
    <name type="scientific">Cryomyces antarcticus</name>
    <dbReference type="NCBI Taxonomy" id="329879"/>
    <lineage>
        <taxon>Eukaryota</taxon>
        <taxon>Fungi</taxon>
        <taxon>Dikarya</taxon>
        <taxon>Ascomycota</taxon>
        <taxon>Pezizomycotina</taxon>
        <taxon>Dothideomycetes</taxon>
        <taxon>Dothideomycetes incertae sedis</taxon>
        <taxon>Cryomyces</taxon>
    </lineage>
</organism>
<name>A0ABR0LUF0_9PEZI</name>
<protein>
    <submittedName>
        <fullName evidence="1">Uncharacterized protein</fullName>
    </submittedName>
</protein>
<keyword evidence="2" id="KW-1185">Reference proteome</keyword>